<organism evidence="1 2">
    <name type="scientific">Thalictrum thalictroides</name>
    <name type="common">Rue-anemone</name>
    <name type="synonym">Anemone thalictroides</name>
    <dbReference type="NCBI Taxonomy" id="46969"/>
    <lineage>
        <taxon>Eukaryota</taxon>
        <taxon>Viridiplantae</taxon>
        <taxon>Streptophyta</taxon>
        <taxon>Embryophyta</taxon>
        <taxon>Tracheophyta</taxon>
        <taxon>Spermatophyta</taxon>
        <taxon>Magnoliopsida</taxon>
        <taxon>Ranunculales</taxon>
        <taxon>Ranunculaceae</taxon>
        <taxon>Thalictroideae</taxon>
        <taxon>Thalictrum</taxon>
    </lineage>
</organism>
<feature type="non-terminal residue" evidence="1">
    <location>
        <position position="1"/>
    </location>
</feature>
<dbReference type="OrthoDB" id="593148at2759"/>
<proteinExistence type="predicted"/>
<reference evidence="1 2" key="1">
    <citation type="submission" date="2020-06" db="EMBL/GenBank/DDBJ databases">
        <title>Transcriptomic and genomic resources for Thalictrum thalictroides and T. hernandezii: Facilitating candidate gene discovery in an emerging model plant lineage.</title>
        <authorList>
            <person name="Arias T."/>
            <person name="Riano-Pachon D.M."/>
            <person name="Di Stilio V.S."/>
        </authorList>
    </citation>
    <scope>NUCLEOTIDE SEQUENCE [LARGE SCALE GENOMIC DNA]</scope>
    <source>
        <strain evidence="2">cv. WT478/WT964</strain>
        <tissue evidence="1">Leaves</tissue>
    </source>
</reference>
<dbReference type="Proteomes" id="UP000554482">
    <property type="component" value="Unassembled WGS sequence"/>
</dbReference>
<dbReference type="EMBL" id="JABWDY010027936">
    <property type="protein sequence ID" value="KAF5187495.1"/>
    <property type="molecule type" value="Genomic_DNA"/>
</dbReference>
<evidence type="ECO:0000313" key="1">
    <source>
        <dbReference type="EMBL" id="KAF5187495.1"/>
    </source>
</evidence>
<dbReference type="AlphaFoldDB" id="A0A7J6VTF6"/>
<name>A0A7J6VTF6_THATH</name>
<evidence type="ECO:0000313" key="2">
    <source>
        <dbReference type="Proteomes" id="UP000554482"/>
    </source>
</evidence>
<dbReference type="Gene3D" id="3.80.10.10">
    <property type="entry name" value="Ribonuclease Inhibitor"/>
    <property type="match status" value="1"/>
</dbReference>
<evidence type="ECO:0008006" key="3">
    <source>
        <dbReference type="Google" id="ProtNLM"/>
    </source>
</evidence>
<gene>
    <name evidence="1" type="ORF">FRX31_022918</name>
</gene>
<sequence>METVFYGEEVDKNAALGTRKMLTKSLGLEAPELKSLFRGVVQQGSFTLLKHLYIECCPSLITVFSSHLKLKNLEVLKIKLCNKIEGCSKIKRLPVSRKTTSSVKIKGEAVWWNDLEWEDEEPLRDYNGVILLFCLNKFSSGKKYRGGQRGIMAASMMYVFRTRLQRLG</sequence>
<dbReference type="InterPro" id="IPR032675">
    <property type="entry name" value="LRR_dom_sf"/>
</dbReference>
<accession>A0A7J6VTF6</accession>
<keyword evidence="2" id="KW-1185">Reference proteome</keyword>
<comment type="caution">
    <text evidence="1">The sequence shown here is derived from an EMBL/GenBank/DDBJ whole genome shotgun (WGS) entry which is preliminary data.</text>
</comment>
<protein>
    <recommendedName>
        <fullName evidence="3">Disease resistance protein</fullName>
    </recommendedName>
</protein>